<dbReference type="AlphaFoldDB" id="A0AAN8J908"/>
<gene>
    <name evidence="2" type="ORF">SNE40_018956</name>
</gene>
<feature type="region of interest" description="Disordered" evidence="1">
    <location>
        <begin position="77"/>
        <end position="100"/>
    </location>
</feature>
<evidence type="ECO:0000313" key="2">
    <source>
        <dbReference type="EMBL" id="KAK6170599.1"/>
    </source>
</evidence>
<organism evidence="2 3">
    <name type="scientific">Patella caerulea</name>
    <name type="common">Rayed Mediterranean limpet</name>
    <dbReference type="NCBI Taxonomy" id="87958"/>
    <lineage>
        <taxon>Eukaryota</taxon>
        <taxon>Metazoa</taxon>
        <taxon>Spiralia</taxon>
        <taxon>Lophotrochozoa</taxon>
        <taxon>Mollusca</taxon>
        <taxon>Gastropoda</taxon>
        <taxon>Patellogastropoda</taxon>
        <taxon>Patelloidea</taxon>
        <taxon>Patellidae</taxon>
        <taxon>Patella</taxon>
    </lineage>
</organism>
<dbReference type="EMBL" id="JAZGQO010000014">
    <property type="protein sequence ID" value="KAK6170599.1"/>
    <property type="molecule type" value="Genomic_DNA"/>
</dbReference>
<sequence>MDIERPPNVFGQGKRVTTLLTEDGCHFPVISHAPYVERRGQSAPFSTPQRRGLRRHSLHSSTFILGDPLYSDFKTTSEQNFSGSKGLNPVRRPPKCPSMHKSQVVLGKANNGINSGDGDWNTSYTNTYFKKDIIPANRLHLISMKNKLDQTDGADITKIVCPGSSVASYWSQYGRIHSKLGCILGPGVPKGYPIREQYNLLTGESKGPAWKDKNDRISGNRILHSCRQRSATTPVIG</sequence>
<keyword evidence="3" id="KW-1185">Reference proteome</keyword>
<evidence type="ECO:0000256" key="1">
    <source>
        <dbReference type="SAM" id="MobiDB-lite"/>
    </source>
</evidence>
<dbReference type="Proteomes" id="UP001347796">
    <property type="component" value="Unassembled WGS sequence"/>
</dbReference>
<protein>
    <submittedName>
        <fullName evidence="2">Uncharacterized protein</fullName>
    </submittedName>
</protein>
<evidence type="ECO:0000313" key="3">
    <source>
        <dbReference type="Proteomes" id="UP001347796"/>
    </source>
</evidence>
<reference evidence="2 3" key="1">
    <citation type="submission" date="2024-01" db="EMBL/GenBank/DDBJ databases">
        <title>The genome of the rayed Mediterranean limpet Patella caerulea (Linnaeus, 1758).</title>
        <authorList>
            <person name="Anh-Thu Weber A."/>
            <person name="Halstead-Nussloch G."/>
        </authorList>
    </citation>
    <scope>NUCLEOTIDE SEQUENCE [LARGE SCALE GENOMIC DNA]</scope>
    <source>
        <strain evidence="2">AATW-2023a</strain>
        <tissue evidence="2">Whole specimen</tissue>
    </source>
</reference>
<proteinExistence type="predicted"/>
<accession>A0AAN8J908</accession>
<name>A0AAN8J908_PATCE</name>
<comment type="caution">
    <text evidence="2">The sequence shown here is derived from an EMBL/GenBank/DDBJ whole genome shotgun (WGS) entry which is preliminary data.</text>
</comment>